<accession>A0A211YRC8</accession>
<evidence type="ECO:0000313" key="1">
    <source>
        <dbReference type="EMBL" id="OWJ55603.1"/>
    </source>
</evidence>
<sequence>MAGERWAGERRNAALAAANTIIPRLAGAARGMGLRVRVDASKDHRVYVLVIDLPGSRSLAVGLYVTTEESRPIPWSRLWPRVARLSRTVAAHAPPGSDTLLFLVPAAPRARPTGPARRRLAGERVGFLAPRELQRWLNRYLGRRLAGLIRRLREKGIKAYGKLAELLRALHRLASALGPVDISLHEVEAMIRA</sequence>
<gene>
    <name evidence="1" type="ORF">Pdsh_02110</name>
</gene>
<name>A0A211YRC8_9CREN</name>
<reference evidence="1 2" key="1">
    <citation type="submission" date="2017-05" db="EMBL/GenBank/DDBJ databases">
        <title>The draft genome of the hyperthermophilic archaeon 'Pyrodictium delaneyi strain Hulk', an iron and nitrate reducer, reveals the capacity for sulfate reduction.</title>
        <authorList>
            <person name="Demey L.M."/>
            <person name="Miller C."/>
            <person name="Manzella M."/>
            <person name="Reguera G."/>
            <person name="Kashefi K."/>
        </authorList>
    </citation>
    <scope>NUCLEOTIDE SEQUENCE [LARGE SCALE GENOMIC DNA]</scope>
    <source>
        <strain evidence="1 2">Hulk</strain>
    </source>
</reference>
<proteinExistence type="predicted"/>
<keyword evidence="2" id="KW-1185">Reference proteome</keyword>
<dbReference type="AlphaFoldDB" id="A0A211YRC8"/>
<evidence type="ECO:0000313" key="2">
    <source>
        <dbReference type="Proteomes" id="UP000196694"/>
    </source>
</evidence>
<dbReference type="RefSeq" id="WP_088171741.1">
    <property type="nucleotide sequence ID" value="NZ_NCQP01000001.1"/>
</dbReference>
<dbReference type="EMBL" id="NCQP01000001">
    <property type="protein sequence ID" value="OWJ55603.1"/>
    <property type="molecule type" value="Genomic_DNA"/>
</dbReference>
<organism evidence="1 2">
    <name type="scientific">Pyrodictium delaneyi</name>
    <dbReference type="NCBI Taxonomy" id="1273541"/>
    <lineage>
        <taxon>Archaea</taxon>
        <taxon>Thermoproteota</taxon>
        <taxon>Thermoprotei</taxon>
        <taxon>Desulfurococcales</taxon>
        <taxon>Pyrodictiaceae</taxon>
        <taxon>Pyrodictium</taxon>
    </lineage>
</organism>
<protein>
    <submittedName>
        <fullName evidence="1">Uncharacterized protein</fullName>
    </submittedName>
</protein>
<dbReference type="Proteomes" id="UP000196694">
    <property type="component" value="Unassembled WGS sequence"/>
</dbReference>
<comment type="caution">
    <text evidence="1">The sequence shown here is derived from an EMBL/GenBank/DDBJ whole genome shotgun (WGS) entry which is preliminary data.</text>
</comment>